<proteinExistence type="predicted"/>
<dbReference type="AlphaFoldDB" id="A0A2P8IBY4"/>
<dbReference type="Proteomes" id="UP000241118">
    <property type="component" value="Unassembled WGS sequence"/>
</dbReference>
<comment type="caution">
    <text evidence="1">The sequence shown here is derived from an EMBL/GenBank/DDBJ whole genome shotgun (WGS) entry which is preliminary data.</text>
</comment>
<dbReference type="EMBL" id="PYAX01000004">
    <property type="protein sequence ID" value="PSL55979.1"/>
    <property type="molecule type" value="Genomic_DNA"/>
</dbReference>
<sequence length="208" mass="22513">MSRRLVWYVSYGSNMRAERFACYLTGGTPVGATRGYPGCRDTSPPLATRPVEVPGGIYFATESPVWLGGRAFYDPDLPGTTAARAYLVTTAQFADVAAQEMYREPGTDLDLTVVMADGRHALGPGRYETLLHLGEHDGHPALTFTAPWSAADVEHTKPSANYLTMLATGLAESHGWTAERIAAYLARRTPYWTAADIAALVSPPPPPR</sequence>
<name>A0A2P8IBY4_SACCR</name>
<dbReference type="Gene3D" id="3.10.490.10">
    <property type="entry name" value="Gamma-glutamyl cyclotransferase-like"/>
    <property type="match status" value="1"/>
</dbReference>
<reference evidence="1 2" key="1">
    <citation type="submission" date="2018-03" db="EMBL/GenBank/DDBJ databases">
        <title>Genomic Encyclopedia of Type Strains, Phase III (KMG-III): the genomes of soil and plant-associated and newly described type strains.</title>
        <authorList>
            <person name="Whitman W."/>
        </authorList>
    </citation>
    <scope>NUCLEOTIDE SEQUENCE [LARGE SCALE GENOMIC DNA]</scope>
    <source>
        <strain evidence="1 2">CGMCC 4.7097</strain>
    </source>
</reference>
<evidence type="ECO:0000313" key="2">
    <source>
        <dbReference type="Proteomes" id="UP000241118"/>
    </source>
</evidence>
<gene>
    <name evidence="1" type="ORF">B0I31_104270</name>
</gene>
<dbReference type="OrthoDB" id="3470041at2"/>
<protein>
    <recommendedName>
        <fullName evidence="3">Histone deacetylase</fullName>
    </recommendedName>
</protein>
<keyword evidence="2" id="KW-1185">Reference proteome</keyword>
<evidence type="ECO:0000313" key="1">
    <source>
        <dbReference type="EMBL" id="PSL55979.1"/>
    </source>
</evidence>
<dbReference type="RefSeq" id="WP_106615674.1">
    <property type="nucleotide sequence ID" value="NZ_PYAX01000004.1"/>
</dbReference>
<evidence type="ECO:0008006" key="3">
    <source>
        <dbReference type="Google" id="ProtNLM"/>
    </source>
</evidence>
<organism evidence="1 2">
    <name type="scientific">Saccharothrix carnea</name>
    <dbReference type="NCBI Taxonomy" id="1280637"/>
    <lineage>
        <taxon>Bacteria</taxon>
        <taxon>Bacillati</taxon>
        <taxon>Actinomycetota</taxon>
        <taxon>Actinomycetes</taxon>
        <taxon>Pseudonocardiales</taxon>
        <taxon>Pseudonocardiaceae</taxon>
        <taxon>Saccharothrix</taxon>
    </lineage>
</organism>
<accession>A0A2P8IBY4</accession>